<accession>A0A7X0JFG7</accession>
<dbReference type="InterPro" id="IPR051531">
    <property type="entry name" value="N-acetyltransferase"/>
</dbReference>
<evidence type="ECO:0000313" key="2">
    <source>
        <dbReference type="EMBL" id="MBB5725374.1"/>
    </source>
</evidence>
<evidence type="ECO:0000313" key="5">
    <source>
        <dbReference type="Proteomes" id="UP000560131"/>
    </source>
</evidence>
<keyword evidence="5" id="KW-1185">Reference proteome</keyword>
<dbReference type="InterPro" id="IPR000182">
    <property type="entry name" value="GNAT_dom"/>
</dbReference>
<sequence>MIETARLILRPPTPADHAALFAMWGDPLVTADLGGPKDQAACLAVLERHRGYAPLGFGVVERRDDGQVIGHVGLKPGAPDTPIAGLLEIGWMIGRDWWGGGYAPEAAAGWLDWAWANRHEAAVYAITGRRNTASQRVMDRLGMRHVPEMDFLHPKYPDDPALADSVTYRIDRP</sequence>
<dbReference type="Proteomes" id="UP000522313">
    <property type="component" value="Unassembled WGS sequence"/>
</dbReference>
<dbReference type="PROSITE" id="PS51186">
    <property type="entry name" value="GNAT"/>
    <property type="match status" value="1"/>
</dbReference>
<name>A0A7X0JFG7_9SPHN</name>
<dbReference type="PANTHER" id="PTHR43792:SF1">
    <property type="entry name" value="N-ACETYLTRANSFERASE DOMAIN-CONTAINING PROTEIN"/>
    <property type="match status" value="1"/>
</dbReference>
<feature type="domain" description="N-acetyltransferase" evidence="1">
    <location>
        <begin position="7"/>
        <end position="173"/>
    </location>
</feature>
<dbReference type="RefSeq" id="WP_184034772.1">
    <property type="nucleotide sequence ID" value="NZ_BAABAR010000001.1"/>
</dbReference>
<organism evidence="3 4">
    <name type="scientific">Sphingomonas endophytica</name>
    <dbReference type="NCBI Taxonomy" id="869719"/>
    <lineage>
        <taxon>Bacteria</taxon>
        <taxon>Pseudomonadati</taxon>
        <taxon>Pseudomonadota</taxon>
        <taxon>Alphaproteobacteria</taxon>
        <taxon>Sphingomonadales</taxon>
        <taxon>Sphingomonadaceae</taxon>
        <taxon>Sphingomonas</taxon>
    </lineage>
</organism>
<evidence type="ECO:0000313" key="4">
    <source>
        <dbReference type="Proteomes" id="UP000522313"/>
    </source>
</evidence>
<dbReference type="EMBL" id="JACHBT010000013">
    <property type="protein sequence ID" value="MBB6505586.1"/>
    <property type="molecule type" value="Genomic_DNA"/>
</dbReference>
<evidence type="ECO:0000259" key="1">
    <source>
        <dbReference type="PROSITE" id="PS51186"/>
    </source>
</evidence>
<dbReference type="EMBL" id="JACIJN010000003">
    <property type="protein sequence ID" value="MBB5725374.1"/>
    <property type="molecule type" value="Genomic_DNA"/>
</dbReference>
<gene>
    <name evidence="3" type="ORF">F4693_002578</name>
    <name evidence="2" type="ORF">FHS97_001290</name>
</gene>
<reference evidence="3 4" key="3">
    <citation type="submission" date="2020-08" db="EMBL/GenBank/DDBJ databases">
        <authorList>
            <person name="Partida-Martinez L."/>
            <person name="Huntemann M."/>
            <person name="Clum A."/>
            <person name="Wang J."/>
            <person name="Palaniappan K."/>
            <person name="Ritter S."/>
            <person name="Chen I.-M."/>
            <person name="Stamatis D."/>
            <person name="Reddy T."/>
            <person name="O'Malley R."/>
            <person name="Daum C."/>
            <person name="Shapiro N."/>
            <person name="Ivanova N."/>
            <person name="Kyrpides N."/>
            <person name="Woyke T."/>
        </authorList>
    </citation>
    <scope>NUCLEOTIDE SEQUENCE [LARGE SCALE GENOMIC DNA]</scope>
    <source>
        <strain evidence="3 4">AS3.13</strain>
    </source>
</reference>
<dbReference type="SUPFAM" id="SSF55729">
    <property type="entry name" value="Acyl-CoA N-acyltransferases (Nat)"/>
    <property type="match status" value="1"/>
</dbReference>
<protein>
    <submittedName>
        <fullName evidence="3">RimJ/RimL family protein N-acetyltransferase</fullName>
    </submittedName>
</protein>
<dbReference type="Gene3D" id="3.40.630.30">
    <property type="match status" value="1"/>
</dbReference>
<dbReference type="AlphaFoldDB" id="A0A7X0JFG7"/>
<dbReference type="Pfam" id="PF13302">
    <property type="entry name" value="Acetyltransf_3"/>
    <property type="match status" value="1"/>
</dbReference>
<dbReference type="Proteomes" id="UP000560131">
    <property type="component" value="Unassembled WGS sequence"/>
</dbReference>
<dbReference type="PANTHER" id="PTHR43792">
    <property type="entry name" value="GNAT FAMILY, PUTATIVE (AFU_ORTHOLOGUE AFUA_3G00765)-RELATED-RELATED"/>
    <property type="match status" value="1"/>
</dbReference>
<reference evidence="3 4" key="2">
    <citation type="submission" date="2020-08" db="EMBL/GenBank/DDBJ databases">
        <title>The Agave Microbiome: Exploring the role of microbial communities in plant adaptations to desert environments.</title>
        <authorList>
            <person name="Partida-Martinez L.P."/>
        </authorList>
    </citation>
    <scope>NUCLEOTIDE SEQUENCE [LARGE SCALE GENOMIC DNA]</scope>
    <source>
        <strain evidence="3 4">AS3.13</strain>
    </source>
</reference>
<reference evidence="2 5" key="1">
    <citation type="submission" date="2020-08" db="EMBL/GenBank/DDBJ databases">
        <title>Genomic Encyclopedia of Type Strains, Phase IV (KMG-IV): sequencing the most valuable type-strain genomes for metagenomic binning, comparative biology and taxonomic classification.</title>
        <authorList>
            <person name="Goeker M."/>
        </authorList>
    </citation>
    <scope>NUCLEOTIDE SEQUENCE [LARGE SCALE GENOMIC DNA]</scope>
    <source>
        <strain evidence="2 5">DSM 101535</strain>
    </source>
</reference>
<dbReference type="InterPro" id="IPR016181">
    <property type="entry name" value="Acyl_CoA_acyltransferase"/>
</dbReference>
<evidence type="ECO:0000313" key="3">
    <source>
        <dbReference type="EMBL" id="MBB6505586.1"/>
    </source>
</evidence>
<dbReference type="GO" id="GO:0016747">
    <property type="term" value="F:acyltransferase activity, transferring groups other than amino-acyl groups"/>
    <property type="evidence" value="ECO:0007669"/>
    <property type="project" value="InterPro"/>
</dbReference>
<proteinExistence type="predicted"/>
<comment type="caution">
    <text evidence="3">The sequence shown here is derived from an EMBL/GenBank/DDBJ whole genome shotgun (WGS) entry which is preliminary data.</text>
</comment>
<keyword evidence="3" id="KW-0808">Transferase</keyword>